<sequence length="276" mass="29477">MYFAAGATGNVGGAVVQALVERGLPVRALVRDASRAALPEGAVPAVADLDDPDSLAPWLEGVEAVFMLPGYPDMPGLYARLRDAGVKRVVQLSGSSAGTGDASNAVTAMMEGSEAAAKDSGLAWTFLRPSAFMTNTLRWLPELQAGDVVRAPWGDIPVACIDAADIAAVAVEAMTDDAHAGAVYRLTGPRAMLPAEQLEIIGRVLNRPLRFEGLTLEETRAQLEATMPEKYVHAFWDFYVDGSLDESVVLPTVEAVLGRPPRTFEQWAEAHAEDFR</sequence>
<proteinExistence type="predicted"/>
<dbReference type="InterPro" id="IPR036291">
    <property type="entry name" value="NAD(P)-bd_dom_sf"/>
</dbReference>
<dbReference type="InterPro" id="IPR016040">
    <property type="entry name" value="NAD(P)-bd_dom"/>
</dbReference>
<dbReference type="Gene3D" id="3.90.25.10">
    <property type="entry name" value="UDP-galactose 4-epimerase, domain 1"/>
    <property type="match status" value="1"/>
</dbReference>
<dbReference type="PANTHER" id="PTHR43162">
    <property type="match status" value="1"/>
</dbReference>
<reference evidence="2" key="1">
    <citation type="submission" date="2022-12" db="EMBL/GenBank/DDBJ databases">
        <title>Gycomyces niveus sp.nov., a novel actinomycete isolated from soil in Shouguang.</title>
        <authorList>
            <person name="Yang X."/>
        </authorList>
    </citation>
    <scope>NUCLEOTIDE SEQUENCE</scope>
    <source>
        <strain evidence="2">DSM 44724</strain>
    </source>
</reference>
<feature type="domain" description="NAD(P)-binding" evidence="1">
    <location>
        <begin position="6"/>
        <end position="176"/>
    </location>
</feature>
<dbReference type="Proteomes" id="UP001145799">
    <property type="component" value="Unassembled WGS sequence"/>
</dbReference>
<dbReference type="SUPFAM" id="SSF51735">
    <property type="entry name" value="NAD(P)-binding Rossmann-fold domains"/>
    <property type="match status" value="1"/>
</dbReference>
<dbReference type="EMBL" id="JAVDYD010000001">
    <property type="protein sequence ID" value="MDR7337179.1"/>
    <property type="molecule type" value="Genomic_DNA"/>
</dbReference>
<accession>A0A9X3PJH4</accession>
<evidence type="ECO:0000259" key="1">
    <source>
        <dbReference type="Pfam" id="PF13460"/>
    </source>
</evidence>
<dbReference type="InterPro" id="IPR051604">
    <property type="entry name" value="Ergot_Alk_Oxidoreductase"/>
</dbReference>
<protein>
    <submittedName>
        <fullName evidence="2">NAD(P)H-binding protein</fullName>
    </submittedName>
    <submittedName>
        <fullName evidence="3">Uncharacterized protein YbjT (DUF2867 family)</fullName>
    </submittedName>
</protein>
<evidence type="ECO:0000313" key="2">
    <source>
        <dbReference type="EMBL" id="MDA1385205.1"/>
    </source>
</evidence>
<comment type="caution">
    <text evidence="2">The sequence shown here is derived from an EMBL/GenBank/DDBJ whole genome shotgun (WGS) entry which is preliminary data.</text>
</comment>
<name>A0A9X3PJH4_9ACTN</name>
<evidence type="ECO:0000313" key="4">
    <source>
        <dbReference type="Proteomes" id="UP001145799"/>
    </source>
</evidence>
<dbReference type="RefSeq" id="WP_270121668.1">
    <property type="nucleotide sequence ID" value="NZ_BAAAOM010000002.1"/>
</dbReference>
<organism evidence="2 4">
    <name type="scientific">Glycomyces lechevalierae</name>
    <dbReference type="NCBI Taxonomy" id="256034"/>
    <lineage>
        <taxon>Bacteria</taxon>
        <taxon>Bacillati</taxon>
        <taxon>Actinomycetota</taxon>
        <taxon>Actinomycetes</taxon>
        <taxon>Glycomycetales</taxon>
        <taxon>Glycomycetaceae</taxon>
        <taxon>Glycomyces</taxon>
    </lineage>
</organism>
<dbReference type="EMBL" id="JAPZVQ010000004">
    <property type="protein sequence ID" value="MDA1385205.1"/>
    <property type="molecule type" value="Genomic_DNA"/>
</dbReference>
<dbReference type="Proteomes" id="UP001183604">
    <property type="component" value="Unassembled WGS sequence"/>
</dbReference>
<dbReference type="Pfam" id="PF13460">
    <property type="entry name" value="NAD_binding_10"/>
    <property type="match status" value="1"/>
</dbReference>
<keyword evidence="5" id="KW-1185">Reference proteome</keyword>
<evidence type="ECO:0000313" key="5">
    <source>
        <dbReference type="Proteomes" id="UP001183604"/>
    </source>
</evidence>
<dbReference type="PANTHER" id="PTHR43162:SF1">
    <property type="entry name" value="PRESTALK A DIFFERENTIATION PROTEIN A"/>
    <property type="match status" value="1"/>
</dbReference>
<evidence type="ECO:0000313" key="3">
    <source>
        <dbReference type="EMBL" id="MDR7337179.1"/>
    </source>
</evidence>
<reference evidence="3 5" key="2">
    <citation type="submission" date="2023-07" db="EMBL/GenBank/DDBJ databases">
        <title>Sequencing the genomes of 1000 actinobacteria strains.</title>
        <authorList>
            <person name="Klenk H.-P."/>
        </authorList>
    </citation>
    <scope>NUCLEOTIDE SEQUENCE [LARGE SCALE GENOMIC DNA]</scope>
    <source>
        <strain evidence="3 5">DSM 44724</strain>
    </source>
</reference>
<gene>
    <name evidence="3" type="ORF">J2S69_000898</name>
    <name evidence="2" type="ORF">O2L01_09440</name>
</gene>
<dbReference type="AlphaFoldDB" id="A0A9X3PJH4"/>
<dbReference type="Gene3D" id="3.40.50.720">
    <property type="entry name" value="NAD(P)-binding Rossmann-like Domain"/>
    <property type="match status" value="1"/>
</dbReference>